<dbReference type="AlphaFoldDB" id="A0A163MSV1"/>
<organism evidence="2">
    <name type="scientific">Absidia glauca</name>
    <name type="common">Pin mould</name>
    <dbReference type="NCBI Taxonomy" id="4829"/>
    <lineage>
        <taxon>Eukaryota</taxon>
        <taxon>Fungi</taxon>
        <taxon>Fungi incertae sedis</taxon>
        <taxon>Mucoromycota</taxon>
        <taxon>Mucoromycotina</taxon>
        <taxon>Mucoromycetes</taxon>
        <taxon>Mucorales</taxon>
        <taxon>Cunninghamellaceae</taxon>
        <taxon>Absidia</taxon>
    </lineage>
</organism>
<dbReference type="Proteomes" id="UP000078561">
    <property type="component" value="Unassembled WGS sequence"/>
</dbReference>
<dbReference type="InterPro" id="IPR015797">
    <property type="entry name" value="NUDIX_hydrolase-like_dom_sf"/>
</dbReference>
<feature type="domain" description="Large ribosomal subunit protein mL46 N-terminal" evidence="1">
    <location>
        <begin position="27"/>
        <end position="108"/>
    </location>
</feature>
<dbReference type="OrthoDB" id="414075at2759"/>
<dbReference type="STRING" id="4829.A0A163MSV1"/>
<dbReference type="FunCoup" id="A0A163MSV1">
    <property type="interactions" value="71"/>
</dbReference>
<evidence type="ECO:0000313" key="3">
    <source>
        <dbReference type="Proteomes" id="UP000078561"/>
    </source>
</evidence>
<evidence type="ECO:0000259" key="1">
    <source>
        <dbReference type="Pfam" id="PF11788"/>
    </source>
</evidence>
<dbReference type="GO" id="GO:0005762">
    <property type="term" value="C:mitochondrial large ribosomal subunit"/>
    <property type="evidence" value="ECO:0007669"/>
    <property type="project" value="TreeGrafter"/>
</dbReference>
<dbReference type="PANTHER" id="PTHR13124">
    <property type="entry name" value="39S RIBOSOMAL PROTEIN L46, MITOCHONDRIAL PRECURSOR-RELATED"/>
    <property type="match status" value="1"/>
</dbReference>
<dbReference type="Gene3D" id="3.90.79.10">
    <property type="entry name" value="Nucleoside Triphosphate Pyrophosphohydrolase"/>
    <property type="match status" value="1"/>
</dbReference>
<sequence>MLKTSHRLFSTTRFVAQQTPLMIKNSRIAASVILTRGPQITRDATPFEQAYFDYKEKLERQDAAVFPQDFYFKKGSVAERKWKEDVLARDAAMKDASKSLTEAAAERHLQEACGKDMDVWFVGRQPISHFKQSPSRKEDTEGLKIFFMKARMYAGQAKPNNKDVSDFAWVTKDELATYLPPDYFKAVKDSLSDL</sequence>
<evidence type="ECO:0000313" key="2">
    <source>
        <dbReference type="EMBL" id="SAM08281.1"/>
    </source>
</evidence>
<dbReference type="GO" id="GO:0003735">
    <property type="term" value="F:structural constituent of ribosome"/>
    <property type="evidence" value="ECO:0007669"/>
    <property type="project" value="InterPro"/>
</dbReference>
<dbReference type="SUPFAM" id="SSF55811">
    <property type="entry name" value="Nudix"/>
    <property type="match status" value="1"/>
</dbReference>
<dbReference type="EMBL" id="LT554889">
    <property type="protein sequence ID" value="SAM08281.1"/>
    <property type="molecule type" value="Genomic_DNA"/>
</dbReference>
<dbReference type="InterPro" id="IPR021757">
    <property type="entry name" value="Ribosomal_mL46_N"/>
</dbReference>
<proteinExistence type="predicted"/>
<dbReference type="InterPro" id="IPR040008">
    <property type="entry name" value="Ribosomal_mL46"/>
</dbReference>
<dbReference type="PANTHER" id="PTHR13124:SF12">
    <property type="entry name" value="LARGE RIBOSOMAL SUBUNIT PROTEIN ML46"/>
    <property type="match status" value="1"/>
</dbReference>
<dbReference type="Pfam" id="PF11788">
    <property type="entry name" value="MRP-L46"/>
    <property type="match status" value="1"/>
</dbReference>
<accession>A0A163MSV1</accession>
<keyword evidence="3" id="KW-1185">Reference proteome</keyword>
<dbReference type="InParanoid" id="A0A163MSV1"/>
<reference evidence="2" key="1">
    <citation type="submission" date="2016-04" db="EMBL/GenBank/DDBJ databases">
        <authorList>
            <person name="Evans L.H."/>
            <person name="Alamgir A."/>
            <person name="Owens N."/>
            <person name="Weber N.D."/>
            <person name="Virtaneva K."/>
            <person name="Barbian K."/>
            <person name="Babar A."/>
            <person name="Rosenke K."/>
        </authorList>
    </citation>
    <scope>NUCLEOTIDE SEQUENCE [LARGE SCALE GENOMIC DNA]</scope>
    <source>
        <strain evidence="2">CBS 101.48</strain>
    </source>
</reference>
<protein>
    <recommendedName>
        <fullName evidence="1">Large ribosomal subunit protein mL46 N-terminal domain-containing protein</fullName>
    </recommendedName>
</protein>
<name>A0A163MSV1_ABSGL</name>
<dbReference type="OMA" id="EQAYYEY"/>
<gene>
    <name evidence="2" type="primary">ABSGL_13943.1 scaffold 14340</name>
</gene>